<keyword evidence="3" id="KW-0805">Transcription regulation</keyword>
<dbReference type="PROSITE" id="PS00688">
    <property type="entry name" value="SIGMA54_INTERACT_3"/>
    <property type="match status" value="1"/>
</dbReference>
<dbReference type="SUPFAM" id="SSF46785">
    <property type="entry name" value="Winged helix' DNA-binding domain"/>
    <property type="match status" value="1"/>
</dbReference>
<keyword evidence="5" id="KW-0804">Transcription</keyword>
<gene>
    <name evidence="7" type="ORF">N780_08325</name>
</gene>
<dbReference type="GO" id="GO:0005524">
    <property type="term" value="F:ATP binding"/>
    <property type="evidence" value="ECO:0007669"/>
    <property type="project" value="UniProtKB-KW"/>
</dbReference>
<dbReference type="InterPro" id="IPR058031">
    <property type="entry name" value="AAA_lid_NorR"/>
</dbReference>
<dbReference type="InterPro" id="IPR036390">
    <property type="entry name" value="WH_DNA-bd_sf"/>
</dbReference>
<dbReference type="GO" id="GO:0006355">
    <property type="term" value="P:regulation of DNA-templated transcription"/>
    <property type="evidence" value="ECO:0007669"/>
    <property type="project" value="InterPro"/>
</dbReference>
<evidence type="ECO:0000256" key="3">
    <source>
        <dbReference type="ARBA" id="ARBA00023015"/>
    </source>
</evidence>
<dbReference type="Pfam" id="PF25601">
    <property type="entry name" value="AAA_lid_14"/>
    <property type="match status" value="1"/>
</dbReference>
<dbReference type="PANTHER" id="PTHR32071:SF57">
    <property type="entry name" value="C4-DICARBOXYLATE TRANSPORT TRANSCRIPTIONAL REGULATORY PROTEIN DCTD"/>
    <property type="match status" value="1"/>
</dbReference>
<evidence type="ECO:0000259" key="6">
    <source>
        <dbReference type="PROSITE" id="PS50045"/>
    </source>
</evidence>
<dbReference type="GO" id="GO:0003677">
    <property type="term" value="F:DNA binding"/>
    <property type="evidence" value="ECO:0007669"/>
    <property type="project" value="UniProtKB-KW"/>
</dbReference>
<dbReference type="EMBL" id="AVBG01000007">
    <property type="protein sequence ID" value="KGP91217.1"/>
    <property type="molecule type" value="Genomic_DNA"/>
</dbReference>
<dbReference type="RefSeq" id="WP_052115010.1">
    <property type="nucleotide sequence ID" value="NZ_AVBG01000007.1"/>
</dbReference>
<dbReference type="InterPro" id="IPR003593">
    <property type="entry name" value="AAA+_ATPase"/>
</dbReference>
<dbReference type="PROSITE" id="PS00676">
    <property type="entry name" value="SIGMA54_INTERACT_2"/>
    <property type="match status" value="1"/>
</dbReference>
<dbReference type="CDD" id="cd00009">
    <property type="entry name" value="AAA"/>
    <property type="match status" value="1"/>
</dbReference>
<evidence type="ECO:0000256" key="5">
    <source>
        <dbReference type="ARBA" id="ARBA00023163"/>
    </source>
</evidence>
<dbReference type="InterPro" id="IPR025943">
    <property type="entry name" value="Sigma_54_int_dom_ATP-bd_2"/>
</dbReference>
<dbReference type="PANTHER" id="PTHR32071">
    <property type="entry name" value="TRANSCRIPTIONAL REGULATORY PROTEIN"/>
    <property type="match status" value="1"/>
</dbReference>
<accession>A0A0A2USC2</accession>
<dbReference type="SMART" id="SM00382">
    <property type="entry name" value="AAA"/>
    <property type="match status" value="1"/>
</dbReference>
<dbReference type="AlphaFoldDB" id="A0A0A2USC2"/>
<dbReference type="InterPro" id="IPR025662">
    <property type="entry name" value="Sigma_54_int_dom_ATP-bd_1"/>
</dbReference>
<protein>
    <submittedName>
        <fullName evidence="7">Fis family transcriptional regulator</fullName>
    </submittedName>
</protein>
<dbReference type="InterPro" id="IPR027417">
    <property type="entry name" value="P-loop_NTPase"/>
</dbReference>
<dbReference type="Gene3D" id="1.10.10.10">
    <property type="entry name" value="Winged helix-like DNA-binding domain superfamily/Winged helix DNA-binding domain"/>
    <property type="match status" value="1"/>
</dbReference>
<keyword evidence="1" id="KW-0547">Nucleotide-binding</keyword>
<dbReference type="OrthoDB" id="9771372at2"/>
<evidence type="ECO:0000256" key="2">
    <source>
        <dbReference type="ARBA" id="ARBA00022840"/>
    </source>
</evidence>
<feature type="domain" description="Sigma-54 factor interaction" evidence="6">
    <location>
        <begin position="332"/>
        <end position="563"/>
    </location>
</feature>
<keyword evidence="4" id="KW-0238">DNA-binding</keyword>
<dbReference type="InterPro" id="IPR002078">
    <property type="entry name" value="Sigma_54_int"/>
</dbReference>
<evidence type="ECO:0000256" key="4">
    <source>
        <dbReference type="ARBA" id="ARBA00023125"/>
    </source>
</evidence>
<organism evidence="7 8">
    <name type="scientific">Pontibacillus chungwhensis BH030062</name>
    <dbReference type="NCBI Taxonomy" id="1385513"/>
    <lineage>
        <taxon>Bacteria</taxon>
        <taxon>Bacillati</taxon>
        <taxon>Bacillota</taxon>
        <taxon>Bacilli</taxon>
        <taxon>Bacillales</taxon>
        <taxon>Bacillaceae</taxon>
        <taxon>Pontibacillus</taxon>
    </lineage>
</organism>
<dbReference type="eggNOG" id="COG3829">
    <property type="taxonomic scope" value="Bacteria"/>
</dbReference>
<keyword evidence="2" id="KW-0067">ATP-binding</keyword>
<dbReference type="FunFam" id="3.40.50.300:FF:000006">
    <property type="entry name" value="DNA-binding transcriptional regulator NtrC"/>
    <property type="match status" value="1"/>
</dbReference>
<dbReference type="InterPro" id="IPR036388">
    <property type="entry name" value="WH-like_DNA-bd_sf"/>
</dbReference>
<name>A0A0A2USC2_9BACI</name>
<dbReference type="Proteomes" id="UP000030153">
    <property type="component" value="Unassembled WGS sequence"/>
</dbReference>
<evidence type="ECO:0000313" key="8">
    <source>
        <dbReference type="Proteomes" id="UP000030153"/>
    </source>
</evidence>
<dbReference type="Gene3D" id="1.10.8.60">
    <property type="match status" value="1"/>
</dbReference>
<dbReference type="PROSITE" id="PS00675">
    <property type="entry name" value="SIGMA54_INTERACT_1"/>
    <property type="match status" value="1"/>
</dbReference>
<dbReference type="Gene3D" id="3.40.50.300">
    <property type="entry name" value="P-loop containing nucleotide triphosphate hydrolases"/>
    <property type="match status" value="1"/>
</dbReference>
<dbReference type="PROSITE" id="PS50045">
    <property type="entry name" value="SIGMA54_INTERACT_4"/>
    <property type="match status" value="1"/>
</dbReference>
<comment type="caution">
    <text evidence="7">The sequence shown here is derived from an EMBL/GenBank/DDBJ whole genome shotgun (WGS) entry which is preliminary data.</text>
</comment>
<dbReference type="Pfam" id="PF00158">
    <property type="entry name" value="Sigma54_activat"/>
    <property type="match status" value="1"/>
</dbReference>
<sequence>MRTVSVISLGENTLHSVVEQLSRYLGEEVNVRGFSVERGFDETFDDDIVVLTGDTIYRLVYERVQTAKKVIIARRALRYEFIEPLLSIKENEHVLLVNDTEDSCAEAIDQLKRHGFDSFTYHPYYPGMSHYASCPVAITPGEPHLIPKRVQEVIDIGTRQVDITSITEVLVELGMLETSGSLASAEYVKDIMNVTKQLSSLNQRLDYSNFLNMTILDKFPKALLFCDEAGRITYFNEKMTHIFPEREMKEFGIQDLFGGDFDLSEAYSERDHIVHVRDKTLITSVEKIEDHEQVITYLLEIENYDTFQQVDRELRKKMKSSTYTAQYNFEHLHTRNASMKEMIGLARKMARGQSTILIQGESGTGKEILAQSIHNESARSKRPFVAVNLAALSSSILESELFGYESGAFTGAHKGGKKGLFEEAHTGTIFMDEIGDAPLALQVKLLRVLQEGAVRKVGGTEQIPIDVRIIAATNKDLEQQVRDGAFREDLYYRLNILPIETIPIRERREDIPPLLHYYLNHYAEEEVYDLSQYLDEGAISFLEYHPWPGNVRELMNAVEYIVNMRSVSGKLSYGELPRYLKREGASPQAVGKALHSSGLSEEEEVLLMIHRKFGIGRRKIVEELRQKGILIGEGKVKSIIHSLKDKGWVEVNKGVRGCTITEEGRAYVKEAVNG</sequence>
<dbReference type="SUPFAM" id="SSF52540">
    <property type="entry name" value="P-loop containing nucleoside triphosphate hydrolases"/>
    <property type="match status" value="1"/>
</dbReference>
<dbReference type="STRING" id="1385513.N780_08325"/>
<reference evidence="7 8" key="1">
    <citation type="submission" date="2013-08" db="EMBL/GenBank/DDBJ databases">
        <title>Genome of Pontibacillus chungwhensis.</title>
        <authorList>
            <person name="Wang Q."/>
            <person name="Wang G."/>
        </authorList>
    </citation>
    <scope>NUCLEOTIDE SEQUENCE [LARGE SCALE GENOMIC DNA]</scope>
    <source>
        <strain evidence="7 8">BH030062</strain>
    </source>
</reference>
<keyword evidence="8" id="KW-1185">Reference proteome</keyword>
<evidence type="ECO:0000256" key="1">
    <source>
        <dbReference type="ARBA" id="ARBA00022741"/>
    </source>
</evidence>
<evidence type="ECO:0000313" key="7">
    <source>
        <dbReference type="EMBL" id="KGP91217.1"/>
    </source>
</evidence>
<dbReference type="InterPro" id="IPR025944">
    <property type="entry name" value="Sigma_54_int_dom_CS"/>
</dbReference>
<proteinExistence type="predicted"/>